<feature type="region of interest" description="Disordered" evidence="7">
    <location>
        <begin position="160"/>
        <end position="252"/>
    </location>
</feature>
<evidence type="ECO:0000313" key="9">
    <source>
        <dbReference type="EMBL" id="KAK2830680.1"/>
    </source>
</evidence>
<dbReference type="GO" id="GO:0007548">
    <property type="term" value="P:sex differentiation"/>
    <property type="evidence" value="ECO:0007669"/>
    <property type="project" value="TreeGrafter"/>
</dbReference>
<comment type="caution">
    <text evidence="9">The sequence shown here is derived from an EMBL/GenBank/DDBJ whole genome shotgun (WGS) entry which is preliminary data.</text>
</comment>
<feature type="region of interest" description="Disordered" evidence="7">
    <location>
        <begin position="320"/>
        <end position="373"/>
    </location>
</feature>
<dbReference type="Proteomes" id="UP001187415">
    <property type="component" value="Unassembled WGS sequence"/>
</dbReference>
<feature type="DNA-binding region" description="DM" evidence="6">
    <location>
        <begin position="115"/>
        <end position="162"/>
    </location>
</feature>
<dbReference type="Pfam" id="PF00751">
    <property type="entry name" value="DM"/>
    <property type="match status" value="1"/>
</dbReference>
<evidence type="ECO:0000256" key="7">
    <source>
        <dbReference type="SAM" id="MobiDB-lite"/>
    </source>
</evidence>
<comment type="subcellular location">
    <subcellularLocation>
        <location evidence="6">Nucleus</location>
    </subcellularLocation>
</comment>
<dbReference type="GO" id="GO:0000978">
    <property type="term" value="F:RNA polymerase II cis-regulatory region sequence-specific DNA binding"/>
    <property type="evidence" value="ECO:0007669"/>
    <property type="project" value="TreeGrafter"/>
</dbReference>
<dbReference type="Gene3D" id="4.10.1040.10">
    <property type="entry name" value="DM DNA-binding domain"/>
    <property type="match status" value="1"/>
</dbReference>
<dbReference type="InterPro" id="IPR001275">
    <property type="entry name" value="DM_DNA-bd"/>
</dbReference>
<dbReference type="PANTHER" id="PTHR12322:SF53">
    <property type="entry name" value="DOUBLESEX-MAB RELATED 11E"/>
    <property type="match status" value="1"/>
</dbReference>
<accession>A0AA88M4S8</accession>
<comment type="similarity">
    <text evidence="1">Belongs to the DMRT family.</text>
</comment>
<feature type="domain" description="DM" evidence="8">
    <location>
        <begin position="115"/>
        <end position="162"/>
    </location>
</feature>
<dbReference type="GO" id="GO:0046872">
    <property type="term" value="F:metal ion binding"/>
    <property type="evidence" value="ECO:0007669"/>
    <property type="project" value="UniProtKB-KW"/>
</dbReference>
<dbReference type="PROSITE" id="PS50809">
    <property type="entry name" value="DM_2"/>
    <property type="match status" value="1"/>
</dbReference>
<dbReference type="SUPFAM" id="SSF82927">
    <property type="entry name" value="Cysteine-rich DNA binding domain, (DM domain)"/>
    <property type="match status" value="1"/>
</dbReference>
<evidence type="ECO:0000259" key="8">
    <source>
        <dbReference type="PROSITE" id="PS50809"/>
    </source>
</evidence>
<keyword evidence="5 6" id="KW-0539">Nucleus</keyword>
<evidence type="ECO:0000256" key="3">
    <source>
        <dbReference type="ARBA" id="ARBA00022833"/>
    </source>
</evidence>
<dbReference type="EMBL" id="JAUPFM010000014">
    <property type="protein sequence ID" value="KAK2830680.1"/>
    <property type="molecule type" value="Genomic_DNA"/>
</dbReference>
<dbReference type="SMART" id="SM00301">
    <property type="entry name" value="DM"/>
    <property type="match status" value="1"/>
</dbReference>
<evidence type="ECO:0000256" key="2">
    <source>
        <dbReference type="ARBA" id="ARBA00022723"/>
    </source>
</evidence>
<protein>
    <recommendedName>
        <fullName evidence="8">DM domain-containing protein</fullName>
    </recommendedName>
</protein>
<evidence type="ECO:0000256" key="6">
    <source>
        <dbReference type="PROSITE-ProRule" id="PRU00070"/>
    </source>
</evidence>
<keyword evidence="10" id="KW-1185">Reference proteome</keyword>
<evidence type="ECO:0000313" key="10">
    <source>
        <dbReference type="Proteomes" id="UP001187415"/>
    </source>
</evidence>
<evidence type="ECO:0000256" key="4">
    <source>
        <dbReference type="ARBA" id="ARBA00023125"/>
    </source>
</evidence>
<dbReference type="GO" id="GO:0005634">
    <property type="term" value="C:nucleus"/>
    <property type="evidence" value="ECO:0007669"/>
    <property type="project" value="UniProtKB-SubCell"/>
</dbReference>
<keyword evidence="4 6" id="KW-0238">DNA-binding</keyword>
<feature type="region of interest" description="Disordered" evidence="7">
    <location>
        <begin position="1"/>
        <end position="32"/>
    </location>
</feature>
<feature type="compositionally biased region" description="Low complexity" evidence="7">
    <location>
        <begin position="180"/>
        <end position="206"/>
    </location>
</feature>
<reference evidence="9" key="1">
    <citation type="submission" date="2023-07" db="EMBL/GenBank/DDBJ databases">
        <title>Chromosome-level Genome Assembly of Striped Snakehead (Channa striata).</title>
        <authorList>
            <person name="Liu H."/>
        </authorList>
    </citation>
    <scope>NUCLEOTIDE SEQUENCE</scope>
    <source>
        <strain evidence="9">Gz</strain>
        <tissue evidence="9">Muscle</tissue>
    </source>
</reference>
<feature type="compositionally biased region" description="Polar residues" evidence="7">
    <location>
        <begin position="8"/>
        <end position="18"/>
    </location>
</feature>
<feature type="compositionally biased region" description="Basic and acidic residues" evidence="7">
    <location>
        <begin position="325"/>
        <end position="337"/>
    </location>
</feature>
<dbReference type="PANTHER" id="PTHR12322">
    <property type="entry name" value="DOUBLESEX AND MAB-3 RELATED TRANSCRIPTION FACTOR DMRT"/>
    <property type="match status" value="1"/>
</dbReference>
<evidence type="ECO:0000256" key="1">
    <source>
        <dbReference type="ARBA" id="ARBA00006834"/>
    </source>
</evidence>
<dbReference type="InterPro" id="IPR036407">
    <property type="entry name" value="DM_DNA-bd_sf"/>
</dbReference>
<gene>
    <name evidence="9" type="ORF">Q5P01_018611</name>
</gene>
<name>A0AA88M4S8_CHASR</name>
<sequence length="373" mass="40512">MMRYQRIPNPSCSQSTVTYRGRGHGGHGDSLKEPITKKKKFVISTAACDWAFPPLTMTPQPSSHGSEMIHCVNGKRQVAAAELTVPLNHRTLSMSLSKQVLPAAADDEQPRVPKCSRCRHHGIIVRQKGHTKLCPFLRCHCWKCLLIAERTRITALERSMMKVQHRARSTGPDRGRRAAAEGACSASTAAGDDGPSAPSQQSAGSPEEAAADDGSTRGRRDGPGGGGKRVAGWDSGDVLPFSSGGEKMTPGRAPSLGEFGQPATLPFIHFPFRMGAHGPRSYVPCPNFMINMPWLPPAPTGLYNPGPCRPVLFPFFQPGAPHYSPRPEPRPPADREQVFFTLQPPPLPEAFQQEPYMQPPEADHAGPDIVELD</sequence>
<evidence type="ECO:0000256" key="5">
    <source>
        <dbReference type="ARBA" id="ARBA00023242"/>
    </source>
</evidence>
<organism evidence="9 10">
    <name type="scientific">Channa striata</name>
    <name type="common">Snakehead murrel</name>
    <name type="synonym">Ophicephalus striatus</name>
    <dbReference type="NCBI Taxonomy" id="64152"/>
    <lineage>
        <taxon>Eukaryota</taxon>
        <taxon>Metazoa</taxon>
        <taxon>Chordata</taxon>
        <taxon>Craniata</taxon>
        <taxon>Vertebrata</taxon>
        <taxon>Euteleostomi</taxon>
        <taxon>Actinopterygii</taxon>
        <taxon>Neopterygii</taxon>
        <taxon>Teleostei</taxon>
        <taxon>Neoteleostei</taxon>
        <taxon>Acanthomorphata</taxon>
        <taxon>Anabantaria</taxon>
        <taxon>Anabantiformes</taxon>
        <taxon>Channoidei</taxon>
        <taxon>Channidae</taxon>
        <taxon>Channa</taxon>
    </lineage>
</organism>
<proteinExistence type="inferred from homology"/>
<dbReference type="PROSITE" id="PS40000">
    <property type="entry name" value="DM_1"/>
    <property type="match status" value="1"/>
</dbReference>
<keyword evidence="2 6" id="KW-0479">Metal-binding</keyword>
<keyword evidence="3 6" id="KW-0862">Zinc</keyword>
<dbReference type="AlphaFoldDB" id="A0AA88M4S8"/>
<dbReference type="GO" id="GO:0000981">
    <property type="term" value="F:DNA-binding transcription factor activity, RNA polymerase II-specific"/>
    <property type="evidence" value="ECO:0007669"/>
    <property type="project" value="TreeGrafter"/>
</dbReference>
<dbReference type="InterPro" id="IPR026607">
    <property type="entry name" value="DMRT"/>
</dbReference>